<dbReference type="HOGENOM" id="CLU_001570_5_1_7"/>
<evidence type="ECO:0000256" key="8">
    <source>
        <dbReference type="RuleBase" id="RU000461"/>
    </source>
</evidence>
<dbReference type="InterPro" id="IPR001128">
    <property type="entry name" value="Cyt_P450"/>
</dbReference>
<gene>
    <name evidence="9" type="ORF">ETSY2_31175</name>
</gene>
<dbReference type="PANTHER" id="PTHR24291">
    <property type="entry name" value="CYTOCHROME P450 FAMILY 4"/>
    <property type="match status" value="1"/>
</dbReference>
<dbReference type="PRINTS" id="PR00385">
    <property type="entry name" value="P450"/>
</dbReference>
<comment type="caution">
    <text evidence="9">The sequence shown here is derived from an EMBL/GenBank/DDBJ whole genome shotgun (WGS) entry which is preliminary data.</text>
</comment>
<dbReference type="Proteomes" id="UP000019140">
    <property type="component" value="Unassembled WGS sequence"/>
</dbReference>
<evidence type="ECO:0000256" key="1">
    <source>
        <dbReference type="ARBA" id="ARBA00010617"/>
    </source>
</evidence>
<dbReference type="InterPro" id="IPR002401">
    <property type="entry name" value="Cyt_P450_E_grp-I"/>
</dbReference>
<dbReference type="PROSITE" id="PS00086">
    <property type="entry name" value="CYTOCHROME_P450"/>
    <property type="match status" value="1"/>
</dbReference>
<evidence type="ECO:0000256" key="3">
    <source>
        <dbReference type="ARBA" id="ARBA00022723"/>
    </source>
</evidence>
<evidence type="ECO:0000256" key="7">
    <source>
        <dbReference type="PIRSR" id="PIRSR602401-1"/>
    </source>
</evidence>
<keyword evidence="2 7" id="KW-0349">Heme</keyword>
<name>W4M104_9BACT</name>
<keyword evidence="6 8" id="KW-0503">Monooxygenase</keyword>
<dbReference type="GO" id="GO:0005506">
    <property type="term" value="F:iron ion binding"/>
    <property type="evidence" value="ECO:0007669"/>
    <property type="project" value="InterPro"/>
</dbReference>
<keyword evidence="5 7" id="KW-0408">Iron</keyword>
<keyword evidence="10" id="KW-1185">Reference proteome</keyword>
<comment type="similarity">
    <text evidence="1 8">Belongs to the cytochrome P450 family.</text>
</comment>
<keyword evidence="3 7" id="KW-0479">Metal-binding</keyword>
<dbReference type="InterPro" id="IPR050196">
    <property type="entry name" value="Cytochrome_P450_Monoox"/>
</dbReference>
<dbReference type="InterPro" id="IPR017972">
    <property type="entry name" value="Cyt_P450_CS"/>
</dbReference>
<dbReference type="PRINTS" id="PR00463">
    <property type="entry name" value="EP450I"/>
</dbReference>
<comment type="cofactor">
    <cofactor evidence="7">
        <name>heme</name>
        <dbReference type="ChEBI" id="CHEBI:30413"/>
    </cofactor>
</comment>
<organism evidence="9 10">
    <name type="scientific">Candidatus Entotheonella gemina</name>
    <dbReference type="NCBI Taxonomy" id="1429439"/>
    <lineage>
        <taxon>Bacteria</taxon>
        <taxon>Pseudomonadati</taxon>
        <taxon>Nitrospinota/Tectimicrobiota group</taxon>
        <taxon>Candidatus Tectimicrobiota</taxon>
        <taxon>Candidatus Entotheonellia</taxon>
        <taxon>Candidatus Entotheonellales</taxon>
        <taxon>Candidatus Entotheonellaceae</taxon>
        <taxon>Candidatus Entotheonella</taxon>
    </lineage>
</organism>
<sequence length="445" mass="50647">MPARHAPGPHGEELRTSLSRLRHDALATYLALHARYGDVVRLPMFPHPLYLVRHPDAVQHILRDRAQRYRKGNLFKSIASVQGQGLLTSEGGFWRQQRRLMQPVFRQQHVNGFYEVVIEEAQSLVDGWRRAAQTGEPVNVTAWLHRLAFRVAGRALLGLHAKELDPMARQIEAIAAPLMHHLASGNPRYAWLPTPRTRRFRHALRTYHDIAQHIINRRRQTQSPNCAADTDLLSRLIHPRHAEASLTSKQLRDEIITFIGAGVETSATALSWTLYLLARHPKVSRRLQVEIDDRLAGRAPLPNDPEHLPYGRMILEETMRLYPPSAVLPRQANTADHIGGYSIPKHALVLMSQYVTHRHPDFWPDPERFNPEQAAKQHRFAYFPFGAGPRACIGKPLALLEMHLTLVTIAQTYALRLMPERPVQPALGATLHPRGGLWMTVHERS</sequence>
<evidence type="ECO:0000313" key="10">
    <source>
        <dbReference type="Proteomes" id="UP000019140"/>
    </source>
</evidence>
<evidence type="ECO:0000313" key="9">
    <source>
        <dbReference type="EMBL" id="ETX04024.1"/>
    </source>
</evidence>
<reference evidence="9 10" key="1">
    <citation type="journal article" date="2014" name="Nature">
        <title>An environmental bacterial taxon with a large and distinct metabolic repertoire.</title>
        <authorList>
            <person name="Wilson M.C."/>
            <person name="Mori T."/>
            <person name="Ruckert C."/>
            <person name="Uria A.R."/>
            <person name="Helf M.J."/>
            <person name="Takada K."/>
            <person name="Gernert C."/>
            <person name="Steffens U.A."/>
            <person name="Heycke N."/>
            <person name="Schmitt S."/>
            <person name="Rinke C."/>
            <person name="Helfrich E.J."/>
            <person name="Brachmann A.O."/>
            <person name="Gurgui C."/>
            <person name="Wakimoto T."/>
            <person name="Kracht M."/>
            <person name="Crusemann M."/>
            <person name="Hentschel U."/>
            <person name="Abe I."/>
            <person name="Matsunaga S."/>
            <person name="Kalinowski J."/>
            <person name="Takeyama H."/>
            <person name="Piel J."/>
        </authorList>
    </citation>
    <scope>NUCLEOTIDE SEQUENCE [LARGE SCALE GENOMIC DNA]</scope>
    <source>
        <strain evidence="10">TSY2</strain>
    </source>
</reference>
<dbReference type="InterPro" id="IPR036396">
    <property type="entry name" value="Cyt_P450_sf"/>
</dbReference>
<keyword evidence="4 8" id="KW-0560">Oxidoreductase</keyword>
<dbReference type="Pfam" id="PF00067">
    <property type="entry name" value="p450"/>
    <property type="match status" value="1"/>
</dbReference>
<dbReference type="AlphaFoldDB" id="W4M104"/>
<dbReference type="EMBL" id="AZHX01001324">
    <property type="protein sequence ID" value="ETX04024.1"/>
    <property type="molecule type" value="Genomic_DNA"/>
</dbReference>
<evidence type="ECO:0000256" key="2">
    <source>
        <dbReference type="ARBA" id="ARBA00022617"/>
    </source>
</evidence>
<protein>
    <recommendedName>
        <fullName evidence="11">Cytochrome P450</fullName>
    </recommendedName>
</protein>
<dbReference type="PANTHER" id="PTHR24291:SF50">
    <property type="entry name" value="BIFUNCTIONAL ALBAFLAVENONE MONOOXYGENASE_TERPENE SYNTHASE"/>
    <property type="match status" value="1"/>
</dbReference>
<dbReference type="GO" id="GO:0020037">
    <property type="term" value="F:heme binding"/>
    <property type="evidence" value="ECO:0007669"/>
    <property type="project" value="InterPro"/>
</dbReference>
<dbReference type="GO" id="GO:0016705">
    <property type="term" value="F:oxidoreductase activity, acting on paired donors, with incorporation or reduction of molecular oxygen"/>
    <property type="evidence" value="ECO:0007669"/>
    <property type="project" value="InterPro"/>
</dbReference>
<evidence type="ECO:0000256" key="5">
    <source>
        <dbReference type="ARBA" id="ARBA00023004"/>
    </source>
</evidence>
<evidence type="ECO:0000256" key="6">
    <source>
        <dbReference type="ARBA" id="ARBA00023033"/>
    </source>
</evidence>
<dbReference type="SUPFAM" id="SSF48264">
    <property type="entry name" value="Cytochrome P450"/>
    <property type="match status" value="1"/>
</dbReference>
<evidence type="ECO:0008006" key="11">
    <source>
        <dbReference type="Google" id="ProtNLM"/>
    </source>
</evidence>
<dbReference type="GO" id="GO:0004497">
    <property type="term" value="F:monooxygenase activity"/>
    <property type="evidence" value="ECO:0007669"/>
    <property type="project" value="UniProtKB-KW"/>
</dbReference>
<evidence type="ECO:0000256" key="4">
    <source>
        <dbReference type="ARBA" id="ARBA00023002"/>
    </source>
</evidence>
<dbReference type="Gene3D" id="1.10.630.10">
    <property type="entry name" value="Cytochrome P450"/>
    <property type="match status" value="1"/>
</dbReference>
<accession>W4M104</accession>
<proteinExistence type="inferred from homology"/>
<feature type="binding site" description="axial binding residue" evidence="7">
    <location>
        <position position="392"/>
    </location>
    <ligand>
        <name>heme</name>
        <dbReference type="ChEBI" id="CHEBI:30413"/>
    </ligand>
    <ligandPart>
        <name>Fe</name>
        <dbReference type="ChEBI" id="CHEBI:18248"/>
    </ligandPart>
</feature>